<name>A0A482MH45_9CAUD</name>
<protein>
    <submittedName>
        <fullName evidence="2">Uncharacterized protein</fullName>
    </submittedName>
</protein>
<dbReference type="Proteomes" id="UP000308339">
    <property type="component" value="Segment"/>
</dbReference>
<evidence type="ECO:0000313" key="2">
    <source>
        <dbReference type="EMBL" id="QBQ72929.1"/>
    </source>
</evidence>
<feature type="compositionally biased region" description="Polar residues" evidence="1">
    <location>
        <begin position="96"/>
        <end position="107"/>
    </location>
</feature>
<feature type="compositionally biased region" description="Low complexity" evidence="1">
    <location>
        <begin position="119"/>
        <end position="133"/>
    </location>
</feature>
<feature type="compositionally biased region" description="Acidic residues" evidence="1">
    <location>
        <begin position="149"/>
        <end position="166"/>
    </location>
</feature>
<feature type="region of interest" description="Disordered" evidence="1">
    <location>
        <begin position="96"/>
        <end position="179"/>
    </location>
</feature>
<evidence type="ECO:0000313" key="3">
    <source>
        <dbReference type="Proteomes" id="UP000308339"/>
    </source>
</evidence>
<dbReference type="EMBL" id="MK608336">
    <property type="protein sequence ID" value="QBQ72929.1"/>
    <property type="molecule type" value="Genomic_DNA"/>
</dbReference>
<evidence type="ECO:0000256" key="1">
    <source>
        <dbReference type="SAM" id="MobiDB-lite"/>
    </source>
</evidence>
<sequence>MLTRVWASAHTHFSFCRRSRMKKRILVFVMGNHYPEKLKALAGEVAGLYFRNVQFHDGSVEKCDEVGGLIPTEYQGYAVTKHQTAILEILGIKADSTQTGDNPQGQGNKAPDGTAEAQNGGESDNGGENTDGNNPDDDNAAGSGGDVDGGTDELPEDEASDEEDEVVPANTKRRKKAKK</sequence>
<reference evidence="2 3" key="1">
    <citation type="journal article" date="2019" name="Microbiol. Resour. Announc.">
        <title>Complete Genome Sequence of Serratia marcescens Siphophage Serbin.</title>
        <authorList>
            <person name="Williams E.A."/>
            <person name="Hopson H."/>
            <person name="Rodriguez A."/>
            <person name="Kongari R."/>
            <person name="Bonasera R."/>
            <person name="Hernandez-Morales A.C."/>
            <person name="Liu M."/>
        </authorList>
    </citation>
    <scope>NUCLEOTIDE SEQUENCE [LARGE SCALE GENOMIC DNA]</scope>
</reference>
<gene>
    <name evidence="2" type="ORF">CPT_Serbin_013</name>
</gene>
<keyword evidence="3" id="KW-1185">Reference proteome</keyword>
<accession>A0A482MH45</accession>
<proteinExistence type="predicted"/>
<organism evidence="2 3">
    <name type="scientific">Serratia phage Serbin</name>
    <dbReference type="NCBI Taxonomy" id="2562181"/>
    <lineage>
        <taxon>Viruses</taxon>
        <taxon>Duplodnaviria</taxon>
        <taxon>Heunggongvirae</taxon>
        <taxon>Uroviricota</taxon>
        <taxon>Caudoviricetes</taxon>
        <taxon>Serbinvirus</taxon>
        <taxon>Serbinvirus serbin</taxon>
    </lineage>
</organism>